<protein>
    <submittedName>
        <fullName evidence="1">Uncharacterized protein</fullName>
    </submittedName>
</protein>
<dbReference type="EMBL" id="CP011451">
    <property type="protein sequence ID" value="AKH37329.1"/>
    <property type="molecule type" value="Genomic_DNA"/>
</dbReference>
<gene>
    <name evidence="1" type="ORF">AAW31_05140</name>
    <name evidence="2" type="ORF">BCL69_110510</name>
</gene>
<evidence type="ECO:0000313" key="1">
    <source>
        <dbReference type="EMBL" id="AKH37329.1"/>
    </source>
</evidence>
<sequence length="91" mass="10625">MVIFTIVELFNATNQILPATVREQYAVNHYTILRYLKSTCFKQAYSSTMVIFTIVELFNATNQTLPATVREQYAVNHYTIVELAYRHNIFI</sequence>
<dbReference type="Proteomes" id="UP000034156">
    <property type="component" value="Chromosome"/>
</dbReference>
<dbReference type="AlphaFoldDB" id="A0A0F7KEU6"/>
<dbReference type="PATRIC" id="fig|44574.3.peg.1240"/>
<dbReference type="KEGG" id="nco:AAW31_05140"/>
<reference evidence="1 3" key="2">
    <citation type="journal article" date="2016" name="Genome Announc.">
        <title>Genome Sequence of Nitrosomonas communis Strain Nm2, a Mesophilic Ammonia-Oxidizing Bacterium Isolated from Mediterranean Soil.</title>
        <authorList>
            <person name="Kozlowski J.A."/>
            <person name="Kits K.D."/>
            <person name="Stein L.Y."/>
        </authorList>
    </citation>
    <scope>NUCLEOTIDE SEQUENCE [LARGE SCALE GENOMIC DNA]</scope>
    <source>
        <strain evidence="1 3">Nm2</strain>
    </source>
</reference>
<keyword evidence="3" id="KW-1185">Reference proteome</keyword>
<organism evidence="1 3">
    <name type="scientific">Nitrosomonas communis</name>
    <dbReference type="NCBI Taxonomy" id="44574"/>
    <lineage>
        <taxon>Bacteria</taxon>
        <taxon>Pseudomonadati</taxon>
        <taxon>Pseudomonadota</taxon>
        <taxon>Betaproteobacteria</taxon>
        <taxon>Nitrosomonadales</taxon>
        <taxon>Nitrosomonadaceae</taxon>
        <taxon>Nitrosomonas</taxon>
    </lineage>
</organism>
<evidence type="ECO:0000313" key="4">
    <source>
        <dbReference type="Proteomes" id="UP000324176"/>
    </source>
</evidence>
<dbReference type="EMBL" id="VNHT01000105">
    <property type="protein sequence ID" value="TYP72336.1"/>
    <property type="molecule type" value="Genomic_DNA"/>
</dbReference>
<evidence type="ECO:0000313" key="2">
    <source>
        <dbReference type="EMBL" id="TYP72336.1"/>
    </source>
</evidence>
<proteinExistence type="predicted"/>
<evidence type="ECO:0000313" key="3">
    <source>
        <dbReference type="Proteomes" id="UP000034156"/>
    </source>
</evidence>
<accession>A0A0F7KEU6</accession>
<dbReference type="Proteomes" id="UP000324176">
    <property type="component" value="Unassembled WGS sequence"/>
</dbReference>
<name>A0A0F7KEU6_9PROT</name>
<reference evidence="3" key="1">
    <citation type="submission" date="2015-05" db="EMBL/GenBank/DDBJ databases">
        <title>Draft genome of Nitrosomonas communis strain Nm2.</title>
        <authorList>
            <person name="Kozlowski J.A."/>
            <person name="Kits K.D."/>
            <person name="Stein L.Y."/>
        </authorList>
    </citation>
    <scope>NUCLEOTIDE SEQUENCE [LARGE SCALE GENOMIC DNA]</scope>
    <source>
        <strain evidence="3">Nm2</strain>
    </source>
</reference>
<reference evidence="2 4" key="3">
    <citation type="submission" date="2019-07" db="EMBL/GenBank/DDBJ databases">
        <title>Active sludge and wastewater microbial communities from Klosterneuburg, Austria.</title>
        <authorList>
            <person name="Wagner M."/>
        </authorList>
    </citation>
    <scope>NUCLEOTIDE SEQUENCE [LARGE SCALE GENOMIC DNA]</scope>
    <source>
        <strain evidence="2 4">Nm2</strain>
    </source>
</reference>